<evidence type="ECO:0000313" key="3">
    <source>
        <dbReference type="Proteomes" id="UP000319732"/>
    </source>
</evidence>
<proteinExistence type="predicted"/>
<dbReference type="EMBL" id="VHSG01000010">
    <property type="protein sequence ID" value="TQV80069.1"/>
    <property type="molecule type" value="Genomic_DNA"/>
</dbReference>
<name>A0A545TS80_9GAMM</name>
<evidence type="ECO:0000313" key="2">
    <source>
        <dbReference type="EMBL" id="TQV80069.1"/>
    </source>
</evidence>
<dbReference type="Gene3D" id="1.10.10.1320">
    <property type="entry name" value="Anti-sigma factor, zinc-finger domain"/>
    <property type="match status" value="1"/>
</dbReference>
<dbReference type="SUPFAM" id="SSF51182">
    <property type="entry name" value="RmlC-like cupins"/>
    <property type="match status" value="1"/>
</dbReference>
<dbReference type="InterPro" id="IPR011051">
    <property type="entry name" value="RmlC_Cupin_sf"/>
</dbReference>
<evidence type="ECO:0000259" key="1">
    <source>
        <dbReference type="Pfam" id="PF12973"/>
    </source>
</evidence>
<gene>
    <name evidence="2" type="ORF">FKG94_10385</name>
</gene>
<dbReference type="OrthoDB" id="2988517at2"/>
<reference evidence="2 3" key="1">
    <citation type="submission" date="2019-06" db="EMBL/GenBank/DDBJ databases">
        <title>Whole genome sequence for Cellvibrionaceae sp. R142.</title>
        <authorList>
            <person name="Wang G."/>
        </authorList>
    </citation>
    <scope>NUCLEOTIDE SEQUENCE [LARGE SCALE GENOMIC DNA]</scope>
    <source>
        <strain evidence="2 3">R142</strain>
    </source>
</reference>
<dbReference type="Gene3D" id="2.60.120.10">
    <property type="entry name" value="Jelly Rolls"/>
    <property type="match status" value="1"/>
</dbReference>
<dbReference type="Pfam" id="PF12973">
    <property type="entry name" value="Cupin_7"/>
    <property type="match status" value="1"/>
</dbReference>
<dbReference type="InterPro" id="IPR012807">
    <property type="entry name" value="Anti-sigma_ChrR"/>
</dbReference>
<dbReference type="CDD" id="cd20301">
    <property type="entry name" value="cupin_ChrR"/>
    <property type="match status" value="1"/>
</dbReference>
<dbReference type="InterPro" id="IPR041916">
    <property type="entry name" value="Anti_sigma_zinc_sf"/>
</dbReference>
<dbReference type="InterPro" id="IPR014710">
    <property type="entry name" value="RmlC-like_jellyroll"/>
</dbReference>
<accession>A0A545TS80</accession>
<sequence>MVKHHPNENLLAEYAAGSLPFGLSIGVSAHLHFCSRCRHRLESLNDLGGTLLADTQAVPVAADLLDSVMARLDTPVQQQPKPANRFNLPQVLEKLVPDLKSLRWRRLSPSLRVSRLQAGQDRYEVALHKISRGGKVAEHDHRGQEVTVVLKGSFSDDEGVYTPGDFLLREPGDVHRPRATQNQDCLCLSVVEAPVLLTGWFNRWLNPLLSFKPG</sequence>
<keyword evidence="3" id="KW-1185">Reference proteome</keyword>
<organism evidence="2 3">
    <name type="scientific">Exilibacterium tricleocarpae</name>
    <dbReference type="NCBI Taxonomy" id="2591008"/>
    <lineage>
        <taxon>Bacteria</taxon>
        <taxon>Pseudomonadati</taxon>
        <taxon>Pseudomonadota</taxon>
        <taxon>Gammaproteobacteria</taxon>
        <taxon>Cellvibrionales</taxon>
        <taxon>Cellvibrionaceae</taxon>
        <taxon>Exilibacterium</taxon>
    </lineage>
</organism>
<protein>
    <submittedName>
        <fullName evidence="2">Transcriptional regulator</fullName>
    </submittedName>
</protein>
<dbReference type="AlphaFoldDB" id="A0A545TS80"/>
<dbReference type="NCBIfam" id="TIGR02451">
    <property type="entry name" value="anti_sig_ChrR"/>
    <property type="match status" value="1"/>
</dbReference>
<dbReference type="Proteomes" id="UP000319732">
    <property type="component" value="Unassembled WGS sequence"/>
</dbReference>
<dbReference type="RefSeq" id="WP_142904168.1">
    <property type="nucleotide sequence ID" value="NZ_ML660092.1"/>
</dbReference>
<feature type="domain" description="ChrR-like cupin" evidence="1">
    <location>
        <begin position="95"/>
        <end position="188"/>
    </location>
</feature>
<dbReference type="InterPro" id="IPR025979">
    <property type="entry name" value="ChrR-like_cupin_dom"/>
</dbReference>
<comment type="caution">
    <text evidence="2">The sequence shown here is derived from an EMBL/GenBank/DDBJ whole genome shotgun (WGS) entry which is preliminary data.</text>
</comment>